<evidence type="ECO:0000256" key="7">
    <source>
        <dbReference type="ARBA" id="ARBA00022989"/>
    </source>
</evidence>
<feature type="transmembrane region" description="Helical" evidence="12">
    <location>
        <begin position="313"/>
        <end position="331"/>
    </location>
</feature>
<feature type="transmembrane region" description="Helical" evidence="12">
    <location>
        <begin position="484"/>
        <end position="506"/>
    </location>
</feature>
<feature type="transmembrane region" description="Helical" evidence="12">
    <location>
        <begin position="218"/>
        <end position="236"/>
    </location>
</feature>
<dbReference type="Gene3D" id="1.20.1250.20">
    <property type="entry name" value="MFS general substrate transporter like domains"/>
    <property type="match status" value="1"/>
</dbReference>
<dbReference type="PANTHER" id="PTHR23516:SF1">
    <property type="entry name" value="MOLYBDATE-ANION TRANSPORTER"/>
    <property type="match status" value="1"/>
</dbReference>
<name>A0A7S3XRN8_HETAK</name>
<evidence type="ECO:0000256" key="5">
    <source>
        <dbReference type="ARBA" id="ARBA00022475"/>
    </source>
</evidence>
<feature type="transmembrane region" description="Helical" evidence="12">
    <location>
        <begin position="101"/>
        <end position="124"/>
    </location>
</feature>
<evidence type="ECO:0000256" key="2">
    <source>
        <dbReference type="ARBA" id="ARBA00004651"/>
    </source>
</evidence>
<dbReference type="GO" id="GO:0015098">
    <property type="term" value="F:molybdate ion transmembrane transporter activity"/>
    <property type="evidence" value="ECO:0007669"/>
    <property type="project" value="InterPro"/>
</dbReference>
<feature type="transmembrane region" description="Helical" evidence="12">
    <location>
        <begin position="390"/>
        <end position="411"/>
    </location>
</feature>
<feature type="chain" id="PRO_5031027348" description="Molybdate-anion transporter" evidence="13">
    <location>
        <begin position="16"/>
        <end position="587"/>
    </location>
</feature>
<comment type="subcellular location">
    <subcellularLocation>
        <location evidence="2">Cell membrane</location>
        <topology evidence="2">Multi-pass membrane protein</topology>
    </subcellularLocation>
</comment>
<feature type="transmembrane region" description="Helical" evidence="12">
    <location>
        <begin position="184"/>
        <end position="206"/>
    </location>
</feature>
<evidence type="ECO:0000256" key="13">
    <source>
        <dbReference type="SAM" id="SignalP"/>
    </source>
</evidence>
<feature type="transmembrane region" description="Helical" evidence="12">
    <location>
        <begin position="271"/>
        <end position="293"/>
    </location>
</feature>
<gene>
    <name evidence="14" type="ORF">HAKA00212_LOCUS9057</name>
</gene>
<dbReference type="AlphaFoldDB" id="A0A7S3XRN8"/>
<protein>
    <recommendedName>
        <fullName evidence="3">Molybdate-anion transporter</fullName>
    </recommendedName>
    <alternativeName>
        <fullName evidence="10">Major facilitator superfamily domain-containing protein 5</fullName>
    </alternativeName>
    <alternativeName>
        <fullName evidence="11">Molybdate transporter 2 homolog</fullName>
    </alternativeName>
</protein>
<keyword evidence="5" id="KW-1003">Cell membrane</keyword>
<dbReference type="Pfam" id="PF05631">
    <property type="entry name" value="MFS_5"/>
    <property type="match status" value="1"/>
</dbReference>
<evidence type="ECO:0000256" key="1">
    <source>
        <dbReference type="ARBA" id="ARBA00003019"/>
    </source>
</evidence>
<accession>A0A7S3XRN8</accession>
<evidence type="ECO:0000256" key="10">
    <source>
        <dbReference type="ARBA" id="ARBA00030646"/>
    </source>
</evidence>
<dbReference type="InterPro" id="IPR008509">
    <property type="entry name" value="MOT2/MFSD5"/>
</dbReference>
<keyword evidence="9 12" id="KW-0472">Membrane</keyword>
<evidence type="ECO:0000256" key="6">
    <source>
        <dbReference type="ARBA" id="ARBA00022692"/>
    </source>
</evidence>
<dbReference type="EMBL" id="HBIU01019486">
    <property type="protein sequence ID" value="CAE0630361.1"/>
    <property type="molecule type" value="Transcribed_RNA"/>
</dbReference>
<evidence type="ECO:0000256" key="4">
    <source>
        <dbReference type="ARBA" id="ARBA00022448"/>
    </source>
</evidence>
<evidence type="ECO:0000256" key="11">
    <source>
        <dbReference type="ARBA" id="ARBA00032555"/>
    </source>
</evidence>
<organism evidence="14">
    <name type="scientific">Heterosigma akashiwo</name>
    <name type="common">Chromophytic alga</name>
    <name type="synonym">Heterosigma carterae</name>
    <dbReference type="NCBI Taxonomy" id="2829"/>
    <lineage>
        <taxon>Eukaryota</taxon>
        <taxon>Sar</taxon>
        <taxon>Stramenopiles</taxon>
        <taxon>Ochrophyta</taxon>
        <taxon>Raphidophyceae</taxon>
        <taxon>Chattonellales</taxon>
        <taxon>Chattonellaceae</taxon>
        <taxon>Heterosigma</taxon>
    </lineage>
</organism>
<evidence type="ECO:0000256" key="12">
    <source>
        <dbReference type="SAM" id="Phobius"/>
    </source>
</evidence>
<feature type="transmembrane region" description="Helical" evidence="12">
    <location>
        <begin position="551"/>
        <end position="574"/>
    </location>
</feature>
<comment type="function">
    <text evidence="1">Mediates high-affinity intracellular uptake of the rare oligo-element molybdenum.</text>
</comment>
<feature type="transmembrane region" description="Helical" evidence="12">
    <location>
        <begin position="461"/>
        <end position="478"/>
    </location>
</feature>
<feature type="transmembrane region" description="Helical" evidence="12">
    <location>
        <begin position="136"/>
        <end position="163"/>
    </location>
</feature>
<keyword evidence="6 12" id="KW-0812">Transmembrane</keyword>
<feature type="signal peptide" evidence="13">
    <location>
        <begin position="1"/>
        <end position="15"/>
    </location>
</feature>
<feature type="transmembrane region" description="Helical" evidence="12">
    <location>
        <begin position="431"/>
        <end position="449"/>
    </location>
</feature>
<evidence type="ECO:0000313" key="14">
    <source>
        <dbReference type="EMBL" id="CAE0630361.1"/>
    </source>
</evidence>
<reference evidence="14" key="1">
    <citation type="submission" date="2021-01" db="EMBL/GenBank/DDBJ databases">
        <authorList>
            <person name="Corre E."/>
            <person name="Pelletier E."/>
            <person name="Niang G."/>
            <person name="Scheremetjew M."/>
            <person name="Finn R."/>
            <person name="Kale V."/>
            <person name="Holt S."/>
            <person name="Cochrane G."/>
            <person name="Meng A."/>
            <person name="Brown T."/>
            <person name="Cohen L."/>
        </authorList>
    </citation>
    <scope>NUCLEOTIDE SEQUENCE</scope>
    <source>
        <strain evidence="14">CCMP3107</strain>
    </source>
</reference>
<feature type="transmembrane region" description="Helical" evidence="12">
    <location>
        <begin position="518"/>
        <end position="539"/>
    </location>
</feature>
<keyword evidence="7 12" id="KW-1133">Transmembrane helix</keyword>
<evidence type="ECO:0000256" key="9">
    <source>
        <dbReference type="ARBA" id="ARBA00023136"/>
    </source>
</evidence>
<dbReference type="PANTHER" id="PTHR23516">
    <property type="entry name" value="SAM (S-ADENOSYL METHIONINE) TRANSPORTER"/>
    <property type="match status" value="1"/>
</dbReference>
<dbReference type="InterPro" id="IPR036259">
    <property type="entry name" value="MFS_trans_sf"/>
</dbReference>
<keyword evidence="13" id="KW-0732">Signal</keyword>
<sequence length="587" mass="62967">MRFLFNLVWFWACLGECSNVLKFVAAAHEDQYFLPKNGASRSQLQSSNTQLNWLELKGGVAGGKAISMKKRTKKQQEGKDIAAVVPHQVQSKSSTILRSQLTALVTVDSVLLTAVSLGAARAGAWGEGGGPVDRAFWGALAACVVTTTAAHPALAVGAVRLATRRAPPAERSEEQVAFGKFQKQYLFVQLLSTFTEFIQGAYLYKLYESYGYQMKDTATLYLSGFVSALLGGFAIGKLIDRYGRRKGCVAQLLLNAAQCQLLRSRRFPVLLLGRVLSGVASSLATAYECWLVSEHLGRGFAPALLADTMAKTALGLGAAAVLSGVLSGALVERWGLGPRSVFDLCSAVSLATIGLVLATWNENFGARLGEGERKVTAREALHTITKAPKILFLGITQCMFDSAMMLFVFMWTPLLLHLSGTSSAPAPNLGLVFSCFMIAIMIGSSVPKLAAGALGIPPEKVLLGVVGLGGVTLASLTRQRSIGWALATFLAFEVSVGAYFPLIGALKAQAIPERLRATIMNIFKVATNAIVICLLRGPVGATWPMEKKQVVIYVVAGTFMLIGFSAQICNLLYFNSKHKNSRIQPEE</sequence>
<evidence type="ECO:0000256" key="8">
    <source>
        <dbReference type="ARBA" id="ARBA00023065"/>
    </source>
</evidence>
<keyword evidence="8" id="KW-0406">Ion transport</keyword>
<dbReference type="SUPFAM" id="SSF103473">
    <property type="entry name" value="MFS general substrate transporter"/>
    <property type="match status" value="1"/>
</dbReference>
<keyword evidence="4" id="KW-0813">Transport</keyword>
<dbReference type="GO" id="GO:0005886">
    <property type="term" value="C:plasma membrane"/>
    <property type="evidence" value="ECO:0007669"/>
    <property type="project" value="UniProtKB-SubCell"/>
</dbReference>
<dbReference type="GO" id="GO:0006811">
    <property type="term" value="P:monoatomic ion transport"/>
    <property type="evidence" value="ECO:0007669"/>
    <property type="project" value="UniProtKB-KW"/>
</dbReference>
<proteinExistence type="predicted"/>
<evidence type="ECO:0000256" key="3">
    <source>
        <dbReference type="ARBA" id="ARBA00021242"/>
    </source>
</evidence>